<evidence type="ECO:0000256" key="14">
    <source>
        <dbReference type="ARBA" id="ARBA00048798"/>
    </source>
</evidence>
<keyword evidence="11" id="KW-0663">Pyridoxal phosphate</keyword>
<keyword evidence="10" id="KW-0808">Transferase</keyword>
<dbReference type="PANTHER" id="PTHR11825">
    <property type="entry name" value="SUBGROUP IIII AMINOTRANSFERASE"/>
    <property type="match status" value="1"/>
</dbReference>
<dbReference type="NCBIfam" id="NF009897">
    <property type="entry name" value="PRK13357.1"/>
    <property type="match status" value="1"/>
</dbReference>
<evidence type="ECO:0000256" key="6">
    <source>
        <dbReference type="ARBA" id="ARBA00009320"/>
    </source>
</evidence>
<dbReference type="Gene3D" id="3.30.470.10">
    <property type="match status" value="1"/>
</dbReference>
<proteinExistence type="inferred from homology"/>
<keyword evidence="9" id="KW-0028">Amino-acid biosynthesis</keyword>
<dbReference type="EMBL" id="BMWX01000005">
    <property type="protein sequence ID" value="GGZ34630.1"/>
    <property type="molecule type" value="Genomic_DNA"/>
</dbReference>
<dbReference type="InterPro" id="IPR033939">
    <property type="entry name" value="BCAT_family"/>
</dbReference>
<dbReference type="Pfam" id="PF01063">
    <property type="entry name" value="Aminotran_4"/>
    <property type="match status" value="1"/>
</dbReference>
<evidence type="ECO:0000256" key="11">
    <source>
        <dbReference type="ARBA" id="ARBA00022898"/>
    </source>
</evidence>
<dbReference type="GO" id="GO:0008652">
    <property type="term" value="P:amino acid biosynthetic process"/>
    <property type="evidence" value="ECO:0007669"/>
    <property type="project" value="UniProtKB-KW"/>
</dbReference>
<dbReference type="PANTHER" id="PTHR11825:SF44">
    <property type="entry name" value="BRANCHED-CHAIN-AMINO-ACID AMINOTRANSFERASE"/>
    <property type="match status" value="1"/>
</dbReference>
<dbReference type="GO" id="GO:0009082">
    <property type="term" value="P:branched-chain amino acid biosynthetic process"/>
    <property type="evidence" value="ECO:0007669"/>
    <property type="project" value="UniProtKB-KW"/>
</dbReference>
<comment type="pathway">
    <text evidence="3">Amino-acid biosynthesis; L-isoleucine biosynthesis; L-isoleucine from 2-oxobutanoate: step 4/4.</text>
</comment>
<evidence type="ECO:0000256" key="16">
    <source>
        <dbReference type="PIRSR" id="PIRSR006468-1"/>
    </source>
</evidence>
<reference evidence="17" key="1">
    <citation type="journal article" date="2014" name="Int. J. Syst. Evol. Microbiol.">
        <title>Complete genome sequence of Corynebacterium casei LMG S-19264T (=DSM 44701T), isolated from a smear-ripened cheese.</title>
        <authorList>
            <consortium name="US DOE Joint Genome Institute (JGI-PGF)"/>
            <person name="Walter F."/>
            <person name="Albersmeier A."/>
            <person name="Kalinowski J."/>
            <person name="Ruckert C."/>
        </authorList>
    </citation>
    <scope>NUCLEOTIDE SEQUENCE</scope>
    <source>
        <strain evidence="17">KCTC 12368</strain>
    </source>
</reference>
<evidence type="ECO:0000256" key="2">
    <source>
        <dbReference type="ARBA" id="ARBA00003109"/>
    </source>
</evidence>
<organism evidence="17 18">
    <name type="scientific">Echinicola pacifica</name>
    <dbReference type="NCBI Taxonomy" id="346377"/>
    <lineage>
        <taxon>Bacteria</taxon>
        <taxon>Pseudomonadati</taxon>
        <taxon>Bacteroidota</taxon>
        <taxon>Cytophagia</taxon>
        <taxon>Cytophagales</taxon>
        <taxon>Cyclobacteriaceae</taxon>
        <taxon>Echinicola</taxon>
    </lineage>
</organism>
<evidence type="ECO:0000256" key="12">
    <source>
        <dbReference type="ARBA" id="ARBA00023304"/>
    </source>
</evidence>
<dbReference type="InterPro" id="IPR043132">
    <property type="entry name" value="BCAT-like_C"/>
</dbReference>
<dbReference type="Proteomes" id="UP000619457">
    <property type="component" value="Unassembled WGS sequence"/>
</dbReference>
<gene>
    <name evidence="17" type="ORF">GCM10007049_30000</name>
</gene>
<dbReference type="RefSeq" id="WP_018475366.1">
    <property type="nucleotide sequence ID" value="NZ_BMWX01000005.1"/>
</dbReference>
<evidence type="ECO:0000256" key="10">
    <source>
        <dbReference type="ARBA" id="ARBA00022679"/>
    </source>
</evidence>
<evidence type="ECO:0000256" key="5">
    <source>
        <dbReference type="ARBA" id="ARBA00005072"/>
    </source>
</evidence>
<comment type="catalytic activity">
    <reaction evidence="14">
        <text>L-isoleucine + 2-oxoglutarate = (S)-3-methyl-2-oxopentanoate + L-glutamate</text>
        <dbReference type="Rhea" id="RHEA:24801"/>
        <dbReference type="ChEBI" id="CHEBI:16810"/>
        <dbReference type="ChEBI" id="CHEBI:29985"/>
        <dbReference type="ChEBI" id="CHEBI:35146"/>
        <dbReference type="ChEBI" id="CHEBI:58045"/>
        <dbReference type="EC" id="2.6.1.42"/>
    </reaction>
</comment>
<evidence type="ECO:0000256" key="7">
    <source>
        <dbReference type="ARBA" id="ARBA00013053"/>
    </source>
</evidence>
<dbReference type="InterPro" id="IPR043131">
    <property type="entry name" value="BCAT-like_N"/>
</dbReference>
<protein>
    <recommendedName>
        <fullName evidence="7">branched-chain-amino-acid transaminase</fullName>
        <ecNumber evidence="7">2.6.1.42</ecNumber>
    </recommendedName>
</protein>
<evidence type="ECO:0000256" key="13">
    <source>
        <dbReference type="ARBA" id="ARBA00048212"/>
    </source>
</evidence>
<reference evidence="17" key="2">
    <citation type="submission" date="2020-09" db="EMBL/GenBank/DDBJ databases">
        <authorList>
            <person name="Sun Q."/>
            <person name="Kim S."/>
        </authorList>
    </citation>
    <scope>NUCLEOTIDE SEQUENCE</scope>
    <source>
        <strain evidence="17">KCTC 12368</strain>
    </source>
</reference>
<keyword evidence="18" id="KW-1185">Reference proteome</keyword>
<dbReference type="NCBIfam" id="TIGR01123">
    <property type="entry name" value="ilvE_II"/>
    <property type="match status" value="1"/>
</dbReference>
<comment type="pathway">
    <text evidence="5">Amino-acid biosynthesis; L-leucine biosynthesis; L-leucine from 3-methyl-2-oxobutanoate: step 4/4.</text>
</comment>
<dbReference type="CDD" id="cd01557">
    <property type="entry name" value="BCAT_beta_family"/>
    <property type="match status" value="1"/>
</dbReference>
<comment type="function">
    <text evidence="2">Acts on leucine, isoleucine and valine.</text>
</comment>
<evidence type="ECO:0000256" key="1">
    <source>
        <dbReference type="ARBA" id="ARBA00001933"/>
    </source>
</evidence>
<comment type="similarity">
    <text evidence="6">Belongs to the class-IV pyridoxal-phosphate-dependent aminotransferase family.</text>
</comment>
<dbReference type="SUPFAM" id="SSF56752">
    <property type="entry name" value="D-aminoacid aminotransferase-like PLP-dependent enzymes"/>
    <property type="match status" value="1"/>
</dbReference>
<keyword evidence="12" id="KW-0100">Branched-chain amino acid biosynthesis</keyword>
<keyword evidence="8 17" id="KW-0032">Aminotransferase</keyword>
<dbReference type="Gene3D" id="3.20.10.10">
    <property type="entry name" value="D-amino Acid Aminotransferase, subunit A, domain 2"/>
    <property type="match status" value="1"/>
</dbReference>
<dbReference type="InterPro" id="IPR036038">
    <property type="entry name" value="Aminotransferase-like"/>
</dbReference>
<evidence type="ECO:0000256" key="9">
    <source>
        <dbReference type="ARBA" id="ARBA00022605"/>
    </source>
</evidence>
<name>A0A918Q761_9BACT</name>
<evidence type="ECO:0000313" key="17">
    <source>
        <dbReference type="EMBL" id="GGZ34630.1"/>
    </source>
</evidence>
<comment type="catalytic activity">
    <reaction evidence="13">
        <text>L-valine + 2-oxoglutarate = 3-methyl-2-oxobutanoate + L-glutamate</text>
        <dbReference type="Rhea" id="RHEA:24813"/>
        <dbReference type="ChEBI" id="CHEBI:11851"/>
        <dbReference type="ChEBI" id="CHEBI:16810"/>
        <dbReference type="ChEBI" id="CHEBI:29985"/>
        <dbReference type="ChEBI" id="CHEBI:57762"/>
        <dbReference type="EC" id="2.6.1.42"/>
    </reaction>
</comment>
<feature type="modified residue" description="N6-(pyridoxal phosphate)lysine" evidence="16">
    <location>
        <position position="191"/>
    </location>
</feature>
<evidence type="ECO:0000256" key="4">
    <source>
        <dbReference type="ARBA" id="ARBA00004931"/>
    </source>
</evidence>
<evidence type="ECO:0000256" key="15">
    <source>
        <dbReference type="ARBA" id="ARBA00049229"/>
    </source>
</evidence>
<comment type="cofactor">
    <cofactor evidence="1">
        <name>pyridoxal 5'-phosphate</name>
        <dbReference type="ChEBI" id="CHEBI:597326"/>
    </cofactor>
</comment>
<dbReference type="GO" id="GO:0004084">
    <property type="term" value="F:branched-chain-amino-acid transaminase activity"/>
    <property type="evidence" value="ECO:0007669"/>
    <property type="project" value="UniProtKB-EC"/>
</dbReference>
<comment type="catalytic activity">
    <reaction evidence="15">
        <text>L-leucine + 2-oxoglutarate = 4-methyl-2-oxopentanoate + L-glutamate</text>
        <dbReference type="Rhea" id="RHEA:18321"/>
        <dbReference type="ChEBI" id="CHEBI:16810"/>
        <dbReference type="ChEBI" id="CHEBI:17865"/>
        <dbReference type="ChEBI" id="CHEBI:29985"/>
        <dbReference type="ChEBI" id="CHEBI:57427"/>
        <dbReference type="EC" id="2.6.1.42"/>
    </reaction>
</comment>
<comment type="caution">
    <text evidence="17">The sequence shown here is derived from an EMBL/GenBank/DDBJ whole genome shotgun (WGS) entry which is preliminary data.</text>
</comment>
<dbReference type="EC" id="2.6.1.42" evidence="7"/>
<evidence type="ECO:0000313" key="18">
    <source>
        <dbReference type="Proteomes" id="UP000619457"/>
    </source>
</evidence>
<dbReference type="AlphaFoldDB" id="A0A918Q761"/>
<accession>A0A918Q761</accession>
<dbReference type="InterPro" id="IPR005786">
    <property type="entry name" value="B_amino_transII"/>
</dbReference>
<dbReference type="InterPro" id="IPR001544">
    <property type="entry name" value="Aminotrans_IV"/>
</dbReference>
<evidence type="ECO:0000256" key="8">
    <source>
        <dbReference type="ARBA" id="ARBA00022576"/>
    </source>
</evidence>
<dbReference type="PIRSF" id="PIRSF006468">
    <property type="entry name" value="BCAT1"/>
    <property type="match status" value="1"/>
</dbReference>
<evidence type="ECO:0000256" key="3">
    <source>
        <dbReference type="ARBA" id="ARBA00004824"/>
    </source>
</evidence>
<comment type="pathway">
    <text evidence="4">Amino-acid biosynthesis; L-valine biosynthesis; L-valine from pyruvate: step 4/4.</text>
</comment>
<sequence length="355" mass="40139">MEIKIKLKPSSALDQFDFDQFQFGKAATDHMLVADYADGAWQSAEIRGFESLSLSPLSMCLHYGQTVFEGLKAYRQVDGSISIFRLEGHWERMNQSLRRMAMPELPAELFIAGIKKLVEVDQDWVTDREGFSLYLRPFMIATEERLGVSISREYKFMVVASPLAAYYSAPLKVKVEKHYTRACPGGAGMAKNGGNYGASYYPAYLAQQEGYDQVMWTNSRDHEYLEESGTMNLMFIIDGILLTPPTGETVLAGLTRDSLLQVAKDMNWSCEVRPIAIKELQQAFEDGKRVEAFGVGTAAVLTPFKLIHMEGEDYFPYVEEDAKMYLLKKKLSDIRLGREVDPYGWSSLIEVDLVK</sequence>